<dbReference type="EMBL" id="OV170229">
    <property type="protein sequence ID" value="CAH0730916.1"/>
    <property type="molecule type" value="Genomic_DNA"/>
</dbReference>
<feature type="non-terminal residue" evidence="9">
    <location>
        <position position="287"/>
    </location>
</feature>
<comment type="cofactor">
    <cofactor evidence="1">
        <name>a divalent metal cation</name>
        <dbReference type="ChEBI" id="CHEBI:60240"/>
    </cofactor>
</comment>
<dbReference type="GO" id="GO:0016787">
    <property type="term" value="F:hydrolase activity"/>
    <property type="evidence" value="ECO:0007669"/>
    <property type="project" value="UniProtKB-KW"/>
</dbReference>
<name>A0A8J9YK93_9NEOP</name>
<evidence type="ECO:0000256" key="6">
    <source>
        <dbReference type="ARBA" id="ARBA00022801"/>
    </source>
</evidence>
<gene>
    <name evidence="9" type="ORF">BINO364_LOCUS15839</name>
</gene>
<dbReference type="Pfam" id="PF13359">
    <property type="entry name" value="DDE_Tnp_4"/>
    <property type="match status" value="1"/>
</dbReference>
<evidence type="ECO:0000259" key="8">
    <source>
        <dbReference type="Pfam" id="PF13359"/>
    </source>
</evidence>
<dbReference type="Proteomes" id="UP000838878">
    <property type="component" value="Chromosome 9"/>
</dbReference>
<dbReference type="PANTHER" id="PTHR22930">
    <property type="match status" value="1"/>
</dbReference>
<dbReference type="GO" id="GO:0005634">
    <property type="term" value="C:nucleus"/>
    <property type="evidence" value="ECO:0007669"/>
    <property type="project" value="UniProtKB-SubCell"/>
</dbReference>
<dbReference type="PANTHER" id="PTHR22930:SF267">
    <property type="entry name" value="NUCLEASE HARBI1-RELATED"/>
    <property type="match status" value="1"/>
</dbReference>
<reference evidence="9" key="1">
    <citation type="submission" date="2021-12" db="EMBL/GenBank/DDBJ databases">
        <authorList>
            <person name="Martin H S."/>
        </authorList>
    </citation>
    <scope>NUCLEOTIDE SEQUENCE</scope>
</reference>
<protein>
    <recommendedName>
        <fullName evidence="8">DDE Tnp4 domain-containing protein</fullName>
    </recommendedName>
</protein>
<evidence type="ECO:0000313" key="9">
    <source>
        <dbReference type="EMBL" id="CAH0730916.1"/>
    </source>
</evidence>
<evidence type="ECO:0000256" key="7">
    <source>
        <dbReference type="ARBA" id="ARBA00023242"/>
    </source>
</evidence>
<evidence type="ECO:0000256" key="3">
    <source>
        <dbReference type="ARBA" id="ARBA00006958"/>
    </source>
</evidence>
<evidence type="ECO:0000256" key="1">
    <source>
        <dbReference type="ARBA" id="ARBA00001968"/>
    </source>
</evidence>
<dbReference type="InterPro" id="IPR027806">
    <property type="entry name" value="HARBI1_dom"/>
</dbReference>
<evidence type="ECO:0000256" key="4">
    <source>
        <dbReference type="ARBA" id="ARBA00022722"/>
    </source>
</evidence>
<accession>A0A8J9YK93</accession>
<keyword evidence="10" id="KW-1185">Reference proteome</keyword>
<evidence type="ECO:0000256" key="2">
    <source>
        <dbReference type="ARBA" id="ARBA00004123"/>
    </source>
</evidence>
<dbReference type="OrthoDB" id="7434799at2759"/>
<sequence>MLARRYLAWRLAVEADHDEERQELVKRRKLNVPSRISDTHFVQRYRLTKEGFMFLCETLRENTNLRGSQRISLETKVLSALLFYANGDYQRVVGIANSLSQEAISRYIQQVADEKCHILAINPKFGGASHDAFVWENSQLNTYMQTLHRNGESVWLLGDSGYPQRPWLMTPYNNPAPGSAGETFNKLHSRARVTIENTFGRLKNRWRCLCKDRVLHYKPEKCAQIILACSVLHNIALDLGVPDPQEQTIVNNQDFPENDEVEDDVTLLTLGRLLRDRIASRVHAEAV</sequence>
<organism evidence="9 10">
    <name type="scientific">Brenthis ino</name>
    <name type="common">lesser marbled fritillary</name>
    <dbReference type="NCBI Taxonomy" id="405034"/>
    <lineage>
        <taxon>Eukaryota</taxon>
        <taxon>Metazoa</taxon>
        <taxon>Ecdysozoa</taxon>
        <taxon>Arthropoda</taxon>
        <taxon>Hexapoda</taxon>
        <taxon>Insecta</taxon>
        <taxon>Pterygota</taxon>
        <taxon>Neoptera</taxon>
        <taxon>Endopterygota</taxon>
        <taxon>Lepidoptera</taxon>
        <taxon>Glossata</taxon>
        <taxon>Ditrysia</taxon>
        <taxon>Papilionoidea</taxon>
        <taxon>Nymphalidae</taxon>
        <taxon>Heliconiinae</taxon>
        <taxon>Argynnini</taxon>
        <taxon>Brenthis</taxon>
    </lineage>
</organism>
<dbReference type="AlphaFoldDB" id="A0A8J9YK93"/>
<dbReference type="GO" id="GO:0046872">
    <property type="term" value="F:metal ion binding"/>
    <property type="evidence" value="ECO:0007669"/>
    <property type="project" value="UniProtKB-KW"/>
</dbReference>
<keyword evidence="4" id="KW-0540">Nuclease</keyword>
<keyword evidence="5" id="KW-0479">Metal-binding</keyword>
<evidence type="ECO:0000256" key="5">
    <source>
        <dbReference type="ARBA" id="ARBA00022723"/>
    </source>
</evidence>
<comment type="subcellular location">
    <subcellularLocation>
        <location evidence="2">Nucleus</location>
    </subcellularLocation>
</comment>
<proteinExistence type="inferred from homology"/>
<keyword evidence="7" id="KW-0539">Nucleus</keyword>
<feature type="domain" description="DDE Tnp4" evidence="8">
    <location>
        <begin position="108"/>
        <end position="234"/>
    </location>
</feature>
<evidence type="ECO:0000313" key="10">
    <source>
        <dbReference type="Proteomes" id="UP000838878"/>
    </source>
</evidence>
<comment type="similarity">
    <text evidence="3">Belongs to the HARBI1 family.</text>
</comment>
<dbReference type="GO" id="GO:0004518">
    <property type="term" value="F:nuclease activity"/>
    <property type="evidence" value="ECO:0007669"/>
    <property type="project" value="UniProtKB-KW"/>
</dbReference>
<keyword evidence="6" id="KW-0378">Hydrolase</keyword>
<dbReference type="InterPro" id="IPR045249">
    <property type="entry name" value="HARBI1-like"/>
</dbReference>